<dbReference type="CDD" id="cd06160">
    <property type="entry name" value="S2P-M50_like_2"/>
    <property type="match status" value="1"/>
</dbReference>
<evidence type="ECO:0000259" key="11">
    <source>
        <dbReference type="Pfam" id="PF02163"/>
    </source>
</evidence>
<evidence type="ECO:0000256" key="7">
    <source>
        <dbReference type="ARBA" id="ARBA00022946"/>
    </source>
</evidence>
<keyword evidence="5 10" id="KW-0812">Transmembrane</keyword>
<gene>
    <name evidence="12" type="ORF">B6D57_00135</name>
</gene>
<evidence type="ECO:0000256" key="1">
    <source>
        <dbReference type="ARBA" id="ARBA00001947"/>
    </source>
</evidence>
<feature type="transmembrane region" description="Helical" evidence="10">
    <location>
        <begin position="194"/>
        <end position="214"/>
    </location>
</feature>
<feature type="transmembrane region" description="Helical" evidence="10">
    <location>
        <begin position="280"/>
        <end position="299"/>
    </location>
</feature>
<keyword evidence="6" id="KW-0378">Hydrolase</keyword>
<feature type="domain" description="Peptidase M50" evidence="11">
    <location>
        <begin position="64"/>
        <end position="235"/>
    </location>
</feature>
<evidence type="ECO:0000256" key="6">
    <source>
        <dbReference type="ARBA" id="ARBA00022801"/>
    </source>
</evidence>
<feature type="transmembrane region" description="Helical" evidence="10">
    <location>
        <begin position="57"/>
        <end position="74"/>
    </location>
</feature>
<dbReference type="PANTHER" id="PTHR31412:SF0">
    <property type="entry name" value="ZINC METALLOPROTEASE EGY1, CHLOROPLASTIC-RELATED"/>
    <property type="match status" value="1"/>
</dbReference>
<reference evidence="13" key="1">
    <citation type="submission" date="2017-03" db="EMBL/GenBank/DDBJ databases">
        <title>Novel pathways for hydrocarbon cycling and metabolic interdependencies in hydrothermal sediment communities.</title>
        <authorList>
            <person name="Dombrowski N."/>
            <person name="Seitz K."/>
            <person name="Teske A."/>
            <person name="Baker B."/>
        </authorList>
    </citation>
    <scope>NUCLEOTIDE SEQUENCE [LARGE SCALE GENOMIC DNA]</scope>
</reference>
<dbReference type="GO" id="GO:0006508">
    <property type="term" value="P:proteolysis"/>
    <property type="evidence" value="ECO:0007669"/>
    <property type="project" value="UniProtKB-KW"/>
</dbReference>
<accession>A0A1W9S3T0</accession>
<dbReference type="PANTHER" id="PTHR31412">
    <property type="entry name" value="ZINC METALLOPROTEASE EGY1"/>
    <property type="match status" value="1"/>
</dbReference>
<sequence>MVDKDIKVEIMVDEKEKKHSFIKKYWLNIILLLATILSTLFAGAFQETGKFVDSVRNLGLGLPFSFSLIIILLSHELGHYFASRYHNVPASLPYFLPVPHPLVGTFGAFIKMKGKIRDRNSLMDLGAAGPFAGMIVAIPILIIGINHSQVVPLSEVVGKQLWPTLGASILFRSIVYALKGYIPGDMGLMLHPMAYAAWIGLWVTSINLIPIGQLDGGHILYALLRKKSIWVSRVVFILILLMGLLWMGWLFWGFFTAVVIRFHHPPPLDDEKPLDRKRKIVGVLSIILLVITFLPTPFFE</sequence>
<evidence type="ECO:0000256" key="2">
    <source>
        <dbReference type="ARBA" id="ARBA00004141"/>
    </source>
</evidence>
<feature type="transmembrane region" description="Helical" evidence="10">
    <location>
        <begin position="165"/>
        <end position="182"/>
    </location>
</feature>
<evidence type="ECO:0000256" key="10">
    <source>
        <dbReference type="SAM" id="Phobius"/>
    </source>
</evidence>
<evidence type="ECO:0000313" key="12">
    <source>
        <dbReference type="EMBL" id="OQX91325.1"/>
    </source>
</evidence>
<evidence type="ECO:0000256" key="8">
    <source>
        <dbReference type="ARBA" id="ARBA00022989"/>
    </source>
</evidence>
<comment type="subcellular location">
    <subcellularLocation>
        <location evidence="2">Membrane</location>
        <topology evidence="2">Multi-pass membrane protein</topology>
    </subcellularLocation>
</comment>
<dbReference type="EMBL" id="NATQ01000002">
    <property type="protein sequence ID" value="OQX91325.1"/>
    <property type="molecule type" value="Genomic_DNA"/>
</dbReference>
<dbReference type="AlphaFoldDB" id="A0A1W9S3T0"/>
<keyword evidence="9 10" id="KW-0472">Membrane</keyword>
<dbReference type="Proteomes" id="UP000192611">
    <property type="component" value="Unassembled WGS sequence"/>
</dbReference>
<evidence type="ECO:0000313" key="13">
    <source>
        <dbReference type="Proteomes" id="UP000192611"/>
    </source>
</evidence>
<dbReference type="Pfam" id="PF02163">
    <property type="entry name" value="Peptidase_M50"/>
    <property type="match status" value="1"/>
</dbReference>
<dbReference type="InterPro" id="IPR044838">
    <property type="entry name" value="EGY1-like"/>
</dbReference>
<keyword evidence="8 10" id="KW-1133">Transmembrane helix</keyword>
<comment type="cofactor">
    <cofactor evidence="1">
        <name>Zn(2+)</name>
        <dbReference type="ChEBI" id="CHEBI:29105"/>
    </cofactor>
</comment>
<evidence type="ECO:0000256" key="4">
    <source>
        <dbReference type="ARBA" id="ARBA00022670"/>
    </source>
</evidence>
<dbReference type="GO" id="GO:0016020">
    <property type="term" value="C:membrane"/>
    <property type="evidence" value="ECO:0007669"/>
    <property type="project" value="UniProtKB-SubCell"/>
</dbReference>
<evidence type="ECO:0000256" key="9">
    <source>
        <dbReference type="ARBA" id="ARBA00023136"/>
    </source>
</evidence>
<protein>
    <recommendedName>
        <fullName evidence="11">Peptidase M50 domain-containing protein</fullName>
    </recommendedName>
</protein>
<feature type="transmembrane region" description="Helical" evidence="10">
    <location>
        <begin position="234"/>
        <end position="260"/>
    </location>
</feature>
<dbReference type="GO" id="GO:0008233">
    <property type="term" value="F:peptidase activity"/>
    <property type="evidence" value="ECO:0007669"/>
    <property type="project" value="UniProtKB-KW"/>
</dbReference>
<proteinExistence type="inferred from homology"/>
<comment type="caution">
    <text evidence="12">The sequence shown here is derived from an EMBL/GenBank/DDBJ whole genome shotgun (WGS) entry which is preliminary data.</text>
</comment>
<keyword evidence="4" id="KW-0645">Protease</keyword>
<feature type="transmembrane region" description="Helical" evidence="10">
    <location>
        <begin position="25"/>
        <end position="45"/>
    </location>
</feature>
<feature type="transmembrane region" description="Helical" evidence="10">
    <location>
        <begin position="122"/>
        <end position="145"/>
    </location>
</feature>
<keyword evidence="7" id="KW-0809">Transit peptide</keyword>
<evidence type="ECO:0000256" key="5">
    <source>
        <dbReference type="ARBA" id="ARBA00022692"/>
    </source>
</evidence>
<name>A0A1W9S3T0_9BACT</name>
<comment type="similarity">
    <text evidence="3">Belongs to the peptidase M50B family.</text>
</comment>
<evidence type="ECO:0000256" key="3">
    <source>
        <dbReference type="ARBA" id="ARBA00007931"/>
    </source>
</evidence>
<organism evidence="12 13">
    <name type="scientific">Candidatus Coatesbacteria bacterium 4484_99</name>
    <dbReference type="NCBI Taxonomy" id="1970774"/>
    <lineage>
        <taxon>Bacteria</taxon>
        <taxon>Candidatus Coatesiibacteriota</taxon>
    </lineage>
</organism>
<dbReference type="InterPro" id="IPR008915">
    <property type="entry name" value="Peptidase_M50"/>
</dbReference>